<dbReference type="EMBL" id="CM000841">
    <property type="protein sequence ID" value="KRH44868.1"/>
    <property type="molecule type" value="Genomic_DNA"/>
</dbReference>
<dbReference type="EnsemblPlants" id="KRH44868">
    <property type="protein sequence ID" value="KRH44868"/>
    <property type="gene ID" value="GLYMA_08G236500"/>
</dbReference>
<dbReference type="AlphaFoldDB" id="K7L8F2"/>
<organism evidence="1">
    <name type="scientific">Glycine max</name>
    <name type="common">Soybean</name>
    <name type="synonym">Glycine hispida</name>
    <dbReference type="NCBI Taxonomy" id="3847"/>
    <lineage>
        <taxon>Eukaryota</taxon>
        <taxon>Viridiplantae</taxon>
        <taxon>Streptophyta</taxon>
        <taxon>Embryophyta</taxon>
        <taxon>Tracheophyta</taxon>
        <taxon>Spermatophyta</taxon>
        <taxon>Magnoliopsida</taxon>
        <taxon>eudicotyledons</taxon>
        <taxon>Gunneridae</taxon>
        <taxon>Pentapetalae</taxon>
        <taxon>rosids</taxon>
        <taxon>fabids</taxon>
        <taxon>Fabales</taxon>
        <taxon>Fabaceae</taxon>
        <taxon>Papilionoideae</taxon>
        <taxon>50 kb inversion clade</taxon>
        <taxon>NPAAA clade</taxon>
        <taxon>indigoferoid/millettioid clade</taxon>
        <taxon>Phaseoleae</taxon>
        <taxon>Glycine</taxon>
        <taxon>Glycine subgen. Soja</taxon>
    </lineage>
</organism>
<evidence type="ECO:0000313" key="1">
    <source>
        <dbReference type="EMBL" id="KRH44868.1"/>
    </source>
</evidence>
<sequence>MEEDSFRRNLSCFTMNTSISIMHCVFDYRSCLSQPLPSTFLTDSGLWHRRMDNVEPSHQ</sequence>
<accession>K7L8F2</accession>
<name>K7L8F2_SOYBN</name>
<protein>
    <submittedName>
        <fullName evidence="1 2">Uncharacterized protein</fullName>
    </submittedName>
</protein>
<evidence type="ECO:0000313" key="3">
    <source>
        <dbReference type="Proteomes" id="UP000008827"/>
    </source>
</evidence>
<proteinExistence type="predicted"/>
<keyword evidence="3" id="KW-1185">Reference proteome</keyword>
<dbReference type="Proteomes" id="UP000008827">
    <property type="component" value="Chromosome 8"/>
</dbReference>
<reference evidence="2" key="2">
    <citation type="submission" date="2018-02" db="UniProtKB">
        <authorList>
            <consortium name="EnsemblPlants"/>
        </authorList>
    </citation>
    <scope>IDENTIFICATION</scope>
    <source>
        <strain evidence="2">Williams 82</strain>
    </source>
</reference>
<dbReference type="PaxDb" id="3847-GLYMA08G25660.1"/>
<evidence type="ECO:0000313" key="2">
    <source>
        <dbReference type="EnsemblPlants" id="KRH44868"/>
    </source>
</evidence>
<dbReference type="InParanoid" id="K7L8F2"/>
<dbReference type="Gramene" id="KRH44868">
    <property type="protein sequence ID" value="KRH44868"/>
    <property type="gene ID" value="GLYMA_08G236500"/>
</dbReference>
<reference evidence="1" key="3">
    <citation type="submission" date="2018-07" db="EMBL/GenBank/DDBJ databases">
        <title>WGS assembly of Glycine max.</title>
        <authorList>
            <person name="Schmutz J."/>
            <person name="Cannon S."/>
            <person name="Schlueter J."/>
            <person name="Ma J."/>
            <person name="Mitros T."/>
            <person name="Nelson W."/>
            <person name="Hyten D."/>
            <person name="Song Q."/>
            <person name="Thelen J."/>
            <person name="Cheng J."/>
            <person name="Xu D."/>
            <person name="Hellsten U."/>
            <person name="May G."/>
            <person name="Yu Y."/>
            <person name="Sakurai T."/>
            <person name="Umezawa T."/>
            <person name="Bhattacharyya M."/>
            <person name="Sandhu D."/>
            <person name="Valliyodan B."/>
            <person name="Lindquist E."/>
            <person name="Peto M."/>
            <person name="Grant D."/>
            <person name="Shu S."/>
            <person name="Goodstein D."/>
            <person name="Barry K."/>
            <person name="Futrell-Griggs M."/>
            <person name="Abernathy B."/>
            <person name="Du J."/>
            <person name="Tian Z."/>
            <person name="Zhu L."/>
            <person name="Gill N."/>
            <person name="Joshi T."/>
            <person name="Libault M."/>
            <person name="Sethuraman A."/>
            <person name="Zhang X."/>
            <person name="Shinozaki K."/>
            <person name="Nguyen H."/>
            <person name="Wing R."/>
            <person name="Cregan P."/>
            <person name="Specht J."/>
            <person name="Grimwood J."/>
            <person name="Rokhsar D."/>
            <person name="Stacey G."/>
            <person name="Shoemaker R."/>
            <person name="Jackson S."/>
        </authorList>
    </citation>
    <scope>NUCLEOTIDE SEQUENCE</scope>
    <source>
        <tissue evidence="1">Callus</tissue>
    </source>
</reference>
<dbReference type="HOGENOM" id="CLU_2965572_0_0_1"/>
<reference evidence="1 2" key="1">
    <citation type="journal article" date="2010" name="Nature">
        <title>Genome sequence of the palaeopolyploid soybean.</title>
        <authorList>
            <person name="Schmutz J."/>
            <person name="Cannon S.B."/>
            <person name="Schlueter J."/>
            <person name="Ma J."/>
            <person name="Mitros T."/>
            <person name="Nelson W."/>
            <person name="Hyten D.L."/>
            <person name="Song Q."/>
            <person name="Thelen J.J."/>
            <person name="Cheng J."/>
            <person name="Xu D."/>
            <person name="Hellsten U."/>
            <person name="May G.D."/>
            <person name="Yu Y."/>
            <person name="Sakurai T."/>
            <person name="Umezawa T."/>
            <person name="Bhattacharyya M.K."/>
            <person name="Sandhu D."/>
            <person name="Valliyodan B."/>
            <person name="Lindquist E."/>
            <person name="Peto M."/>
            <person name="Grant D."/>
            <person name="Shu S."/>
            <person name="Goodstein D."/>
            <person name="Barry K."/>
            <person name="Futrell-Griggs M."/>
            <person name="Abernathy B."/>
            <person name="Du J."/>
            <person name="Tian Z."/>
            <person name="Zhu L."/>
            <person name="Gill N."/>
            <person name="Joshi T."/>
            <person name="Libault M."/>
            <person name="Sethuraman A."/>
            <person name="Zhang X.-C."/>
            <person name="Shinozaki K."/>
            <person name="Nguyen H.T."/>
            <person name="Wing R.A."/>
            <person name="Cregan P."/>
            <person name="Specht J."/>
            <person name="Grimwood J."/>
            <person name="Rokhsar D."/>
            <person name="Stacey G."/>
            <person name="Shoemaker R.C."/>
            <person name="Jackson S.A."/>
        </authorList>
    </citation>
    <scope>NUCLEOTIDE SEQUENCE</scope>
    <source>
        <strain evidence="2">cv. Williams 82</strain>
        <tissue evidence="1">Callus</tissue>
    </source>
</reference>
<gene>
    <name evidence="1" type="ORF">GLYMA_08G236500</name>
</gene>